<proteinExistence type="inferred from homology"/>
<dbReference type="CDD" id="cd01560">
    <property type="entry name" value="Thr-synth_2"/>
    <property type="match status" value="1"/>
</dbReference>
<dbReference type="Gene3D" id="3.40.50.1100">
    <property type="match status" value="2"/>
</dbReference>
<dbReference type="AlphaFoldDB" id="A0A8J6M3Z6"/>
<keyword evidence="3 5" id="KW-0663">Pyridoxal phosphate</keyword>
<evidence type="ECO:0000259" key="6">
    <source>
        <dbReference type="Pfam" id="PF00291"/>
    </source>
</evidence>
<reference evidence="8" key="1">
    <citation type="submission" date="2020-08" db="EMBL/GenBank/DDBJ databases">
        <title>Genome public.</title>
        <authorList>
            <person name="Liu C."/>
            <person name="Sun Q."/>
        </authorList>
    </citation>
    <scope>NUCLEOTIDE SEQUENCE</scope>
    <source>
        <strain evidence="8">BX5</strain>
    </source>
</reference>
<feature type="modified residue" description="N6-(pyridoxal phosphate)lysine" evidence="5">
    <location>
        <position position="113"/>
    </location>
</feature>
<dbReference type="Pfam" id="PF00291">
    <property type="entry name" value="PALP"/>
    <property type="match status" value="1"/>
</dbReference>
<organism evidence="8 9">
    <name type="scientific">Flintibacter faecis</name>
    <dbReference type="NCBI Taxonomy" id="2763047"/>
    <lineage>
        <taxon>Bacteria</taxon>
        <taxon>Bacillati</taxon>
        <taxon>Bacillota</taxon>
        <taxon>Clostridia</taxon>
        <taxon>Eubacteriales</taxon>
        <taxon>Flintibacter</taxon>
    </lineage>
</organism>
<protein>
    <recommendedName>
        <fullName evidence="4">Threonine synthase</fullName>
        <ecNumber evidence="4">4.2.3.1</ecNumber>
    </recommendedName>
</protein>
<dbReference type="NCBIfam" id="TIGR00260">
    <property type="entry name" value="thrC"/>
    <property type="match status" value="1"/>
</dbReference>
<evidence type="ECO:0000256" key="4">
    <source>
        <dbReference type="NCBIfam" id="TIGR00260"/>
    </source>
</evidence>
<dbReference type="Pfam" id="PF14821">
    <property type="entry name" value="Thr_synth_N"/>
    <property type="match status" value="1"/>
</dbReference>
<dbReference type="EC" id="4.2.3.1" evidence="4"/>
<comment type="cofactor">
    <cofactor evidence="1 5">
        <name>pyridoxal 5'-phosphate</name>
        <dbReference type="ChEBI" id="CHEBI:597326"/>
    </cofactor>
</comment>
<dbReference type="EMBL" id="JACOPN010000004">
    <property type="protein sequence ID" value="MBC5717048.1"/>
    <property type="molecule type" value="Genomic_DNA"/>
</dbReference>
<dbReference type="InterPro" id="IPR036052">
    <property type="entry name" value="TrpB-like_PALP_sf"/>
</dbReference>
<gene>
    <name evidence="8" type="ORF">H8S55_06925</name>
</gene>
<dbReference type="GO" id="GO:0009088">
    <property type="term" value="P:threonine biosynthetic process"/>
    <property type="evidence" value="ECO:0007669"/>
    <property type="project" value="UniProtKB-UniRule"/>
</dbReference>
<evidence type="ECO:0000313" key="8">
    <source>
        <dbReference type="EMBL" id="MBC5717048.1"/>
    </source>
</evidence>
<dbReference type="InterPro" id="IPR004450">
    <property type="entry name" value="Thr_synthase-like"/>
</dbReference>
<evidence type="ECO:0000313" key="9">
    <source>
        <dbReference type="Proteomes" id="UP000602260"/>
    </source>
</evidence>
<name>A0A8J6M3Z6_9FIRM</name>
<dbReference type="SUPFAM" id="SSF53686">
    <property type="entry name" value="Tryptophan synthase beta subunit-like PLP-dependent enzymes"/>
    <property type="match status" value="1"/>
</dbReference>
<dbReference type="Gene3D" id="3.90.1380.10">
    <property type="entry name" value="Threonine synthase, N-terminal domain"/>
    <property type="match status" value="1"/>
</dbReference>
<dbReference type="InterPro" id="IPR029144">
    <property type="entry name" value="Thr_synth_N"/>
</dbReference>
<accession>A0A8J6M3Z6</accession>
<dbReference type="RefSeq" id="WP_186878526.1">
    <property type="nucleotide sequence ID" value="NZ_JACOPN010000004.1"/>
</dbReference>
<keyword evidence="9" id="KW-1185">Reference proteome</keyword>
<dbReference type="PANTHER" id="PTHR43515:SF1">
    <property type="entry name" value="THREONINE SYNTHASE-LIKE 1"/>
    <property type="match status" value="1"/>
</dbReference>
<feature type="domain" description="Tryptophan synthase beta chain-like PALP" evidence="6">
    <location>
        <begin position="105"/>
        <end position="425"/>
    </location>
</feature>
<dbReference type="PANTHER" id="PTHR43515">
    <property type="entry name" value="THREONINE SYNTHASE-LIKE 1"/>
    <property type="match status" value="1"/>
</dbReference>
<comment type="similarity">
    <text evidence="2">Belongs to the threonine synthase family.</text>
</comment>
<evidence type="ECO:0000256" key="2">
    <source>
        <dbReference type="ARBA" id="ARBA00005517"/>
    </source>
</evidence>
<evidence type="ECO:0000259" key="7">
    <source>
        <dbReference type="Pfam" id="PF14821"/>
    </source>
</evidence>
<evidence type="ECO:0000256" key="3">
    <source>
        <dbReference type="ARBA" id="ARBA00022898"/>
    </source>
</evidence>
<dbReference type="GO" id="GO:0004795">
    <property type="term" value="F:threonine synthase activity"/>
    <property type="evidence" value="ECO:0007669"/>
    <property type="project" value="UniProtKB-UniRule"/>
</dbReference>
<dbReference type="InterPro" id="IPR001926">
    <property type="entry name" value="TrpB-like_PALP"/>
</dbReference>
<dbReference type="Proteomes" id="UP000602260">
    <property type="component" value="Unassembled WGS sequence"/>
</dbReference>
<dbReference type="GO" id="GO:0005737">
    <property type="term" value="C:cytoplasm"/>
    <property type="evidence" value="ECO:0007669"/>
    <property type="project" value="TreeGrafter"/>
</dbReference>
<evidence type="ECO:0000256" key="1">
    <source>
        <dbReference type="ARBA" id="ARBA00001933"/>
    </source>
</evidence>
<sequence length="494" mass="54483">MQYTSTRDSSVRFTASQAITQGLSADGGLLTPYYIPKLPGNALDELKDMPYQARAVYVMKQFLEEFTVKELTDFAAAAYGPEKFDTPAVAPVHTLNESTHCLELWHGPTCAFKDMALQMLPHLLTASLTKTEEFRTVCILVATSGDTGKGALEGFKDVKGTRILVFYPKDGVSAVQELQMVTQEGDNVGVASVIGNFDDAQTGVKRLFSDEALREELDKRGFFFSSANSINWGRVLPQIVYYVSAYCDLLRDEKIQPGQAINVCVPTGNFGNILAAYYAREMGVPIDKLICASNSNNVLTDFIRTGVYDRNRQFYNTESPSMDILISSNLERLLLTLTQDVDEVKGYMQQLNATGRYQVSDKVKEKLQQRFFGYCCDDGETEKVIGRIYAKDRYLVDPHTAVAFSALEQYRAETGDETPCVVVSTASPFKFCGSVLSALGEKNIASGLDVLDQLSEKTGLPAPAPLAGLRGKEIRFTTTVEKAHMVDAVLSMLE</sequence>
<dbReference type="InterPro" id="IPR037158">
    <property type="entry name" value="Thr_synth_N_sf"/>
</dbReference>
<comment type="caution">
    <text evidence="8">The sequence shown here is derived from an EMBL/GenBank/DDBJ whole genome shotgun (WGS) entry which is preliminary data.</text>
</comment>
<keyword evidence="8" id="KW-0456">Lyase</keyword>
<evidence type="ECO:0000256" key="5">
    <source>
        <dbReference type="PIRSR" id="PIRSR604450-51"/>
    </source>
</evidence>
<feature type="domain" description="Threonine synthase N-terminal" evidence="7">
    <location>
        <begin position="2"/>
        <end position="79"/>
    </location>
</feature>